<evidence type="ECO:0000313" key="3">
    <source>
        <dbReference type="EMBL" id="CAL4789553.1"/>
    </source>
</evidence>
<reference evidence="2" key="2">
    <citation type="submission" date="2024-04" db="EMBL/GenBank/DDBJ databases">
        <authorList>
            <person name="Chen Y."/>
            <person name="Shah S."/>
            <person name="Dougan E. K."/>
            <person name="Thang M."/>
            <person name="Chan C."/>
        </authorList>
    </citation>
    <scope>NUCLEOTIDE SEQUENCE [LARGE SCALE GENOMIC DNA]</scope>
</reference>
<reference evidence="1" key="1">
    <citation type="submission" date="2022-10" db="EMBL/GenBank/DDBJ databases">
        <authorList>
            <person name="Chen Y."/>
            <person name="Dougan E. K."/>
            <person name="Chan C."/>
            <person name="Rhodes N."/>
            <person name="Thang M."/>
        </authorList>
    </citation>
    <scope>NUCLEOTIDE SEQUENCE</scope>
</reference>
<dbReference type="EMBL" id="CAMXCT010003070">
    <property type="protein sequence ID" value="CAI4002241.1"/>
    <property type="molecule type" value="Genomic_DNA"/>
</dbReference>
<evidence type="ECO:0000313" key="2">
    <source>
        <dbReference type="EMBL" id="CAL1155616.1"/>
    </source>
</evidence>
<proteinExistence type="predicted"/>
<sequence>MERYWDAGKGALCVELTSKLQGPDVLVCCSRAGNVYAEEWGKNFSNEELITQLIPAQRALLHHCGKRSLRPIWCADFGMDSDAALAELAKDQHLQKVTHSGDEASKQTWFGVQSRASGNATRGLF</sequence>
<gene>
    <name evidence="1" type="ORF">C1SCF055_LOCUS28210</name>
</gene>
<evidence type="ECO:0000313" key="4">
    <source>
        <dbReference type="Proteomes" id="UP001152797"/>
    </source>
</evidence>
<accession>A0A9P1D3I3</accession>
<dbReference type="EMBL" id="CAMXCT030003070">
    <property type="protein sequence ID" value="CAL4789553.1"/>
    <property type="molecule type" value="Genomic_DNA"/>
</dbReference>
<dbReference type="EMBL" id="CAMXCT020003070">
    <property type="protein sequence ID" value="CAL1155616.1"/>
    <property type="molecule type" value="Genomic_DNA"/>
</dbReference>
<dbReference type="AlphaFoldDB" id="A0A9P1D3I3"/>
<evidence type="ECO:0000313" key="1">
    <source>
        <dbReference type="EMBL" id="CAI4002241.1"/>
    </source>
</evidence>
<dbReference type="Proteomes" id="UP001152797">
    <property type="component" value="Unassembled WGS sequence"/>
</dbReference>
<organism evidence="1">
    <name type="scientific">Cladocopium goreaui</name>
    <dbReference type="NCBI Taxonomy" id="2562237"/>
    <lineage>
        <taxon>Eukaryota</taxon>
        <taxon>Sar</taxon>
        <taxon>Alveolata</taxon>
        <taxon>Dinophyceae</taxon>
        <taxon>Suessiales</taxon>
        <taxon>Symbiodiniaceae</taxon>
        <taxon>Cladocopium</taxon>
    </lineage>
</organism>
<comment type="caution">
    <text evidence="1">The sequence shown here is derived from an EMBL/GenBank/DDBJ whole genome shotgun (WGS) entry which is preliminary data.</text>
</comment>
<name>A0A9P1D3I3_9DINO</name>
<protein>
    <submittedName>
        <fullName evidence="3">Serine/threonine-protein phosphatase 2A activator (Phosphotyrosyl phosphatase activator)</fullName>
    </submittedName>
</protein>
<keyword evidence="4" id="KW-1185">Reference proteome</keyword>